<gene>
    <name evidence="2" type="ORF">Cgig2_023093</name>
</gene>
<reference evidence="2" key="1">
    <citation type="submission" date="2022-04" db="EMBL/GenBank/DDBJ databases">
        <title>Carnegiea gigantea Genome sequencing and assembly v2.</title>
        <authorList>
            <person name="Copetti D."/>
            <person name="Sanderson M.J."/>
            <person name="Burquez A."/>
            <person name="Wojciechowski M.F."/>
        </authorList>
    </citation>
    <scope>NUCLEOTIDE SEQUENCE</scope>
    <source>
        <strain evidence="2">SGP5-SGP5p</strain>
        <tissue evidence="2">Aerial part</tissue>
    </source>
</reference>
<dbReference type="Proteomes" id="UP001153076">
    <property type="component" value="Unassembled WGS sequence"/>
</dbReference>
<dbReference type="EMBL" id="JAKOGI010001950">
    <property type="protein sequence ID" value="KAJ8423509.1"/>
    <property type="molecule type" value="Genomic_DNA"/>
</dbReference>
<accession>A0A9Q1GQ32</accession>
<keyword evidence="3" id="KW-1185">Reference proteome</keyword>
<comment type="caution">
    <text evidence="2">The sequence shown here is derived from an EMBL/GenBank/DDBJ whole genome shotgun (WGS) entry which is preliminary data.</text>
</comment>
<feature type="compositionally biased region" description="Gly residues" evidence="1">
    <location>
        <begin position="1"/>
        <end position="16"/>
    </location>
</feature>
<protein>
    <submittedName>
        <fullName evidence="2">Uncharacterized protein</fullName>
    </submittedName>
</protein>
<dbReference type="AlphaFoldDB" id="A0A9Q1GQ32"/>
<sequence length="182" mass="20757">MSAHGGGRGRGSGGDGQPPPQDFLEDQSMSLFAYFNPNQPQGRGTPFQPLGFQATGTDFFSTYGWYMSLNPELLSMIYACNQQQLPTSIPQPQYVDIENVREEHIDVDEGGSNNKNIKRCIEPDVHTIAECFESKYPGAWASWGEVPTSQRDLWFNEFKKHYYWDPEHEAQIRRNFELRGAK</sequence>
<evidence type="ECO:0000313" key="2">
    <source>
        <dbReference type="EMBL" id="KAJ8423509.1"/>
    </source>
</evidence>
<proteinExistence type="predicted"/>
<dbReference type="OrthoDB" id="1425988at2759"/>
<organism evidence="2 3">
    <name type="scientific">Carnegiea gigantea</name>
    <dbReference type="NCBI Taxonomy" id="171969"/>
    <lineage>
        <taxon>Eukaryota</taxon>
        <taxon>Viridiplantae</taxon>
        <taxon>Streptophyta</taxon>
        <taxon>Embryophyta</taxon>
        <taxon>Tracheophyta</taxon>
        <taxon>Spermatophyta</taxon>
        <taxon>Magnoliopsida</taxon>
        <taxon>eudicotyledons</taxon>
        <taxon>Gunneridae</taxon>
        <taxon>Pentapetalae</taxon>
        <taxon>Caryophyllales</taxon>
        <taxon>Cactineae</taxon>
        <taxon>Cactaceae</taxon>
        <taxon>Cactoideae</taxon>
        <taxon>Echinocereeae</taxon>
        <taxon>Carnegiea</taxon>
    </lineage>
</organism>
<evidence type="ECO:0000256" key="1">
    <source>
        <dbReference type="SAM" id="MobiDB-lite"/>
    </source>
</evidence>
<name>A0A9Q1GQ32_9CARY</name>
<feature type="region of interest" description="Disordered" evidence="1">
    <location>
        <begin position="1"/>
        <end position="24"/>
    </location>
</feature>
<evidence type="ECO:0000313" key="3">
    <source>
        <dbReference type="Proteomes" id="UP001153076"/>
    </source>
</evidence>